<dbReference type="EMBL" id="CP021059">
    <property type="protein sequence ID" value="ARQ06268.1"/>
    <property type="molecule type" value="Genomic_DNA"/>
</dbReference>
<dbReference type="InterPro" id="IPR025202">
    <property type="entry name" value="PLD-like_dom"/>
</dbReference>
<dbReference type="AlphaFoldDB" id="A0A1W7A9L3"/>
<proteinExistence type="predicted"/>
<reference evidence="3 4" key="1">
    <citation type="journal article" date="2017" name="Int. J. Syst. Evol. Microbiol.">
        <title>Macrococcus canis sp. nov., a skin bacterium associated with infections in dogs.</title>
        <authorList>
            <person name="Gobeli Brawand S."/>
            <person name="Cotting K."/>
            <person name="Gomez-Sanz E."/>
            <person name="Collaud A."/>
            <person name="Thomann A."/>
            <person name="Brodard I."/>
            <person name="Rodriguez-Campos S."/>
            <person name="Strauss C."/>
            <person name="Perreten V."/>
        </authorList>
    </citation>
    <scope>NUCLEOTIDE SEQUENCE [LARGE SCALE GENOMIC DNA]</scope>
    <source>
        <strain evidence="3 4">KM45013</strain>
    </source>
</reference>
<feature type="domain" description="Phospholipase D-like" evidence="2">
    <location>
        <begin position="327"/>
        <end position="473"/>
    </location>
</feature>
<protein>
    <recommendedName>
        <fullName evidence="2">Phospholipase D-like domain-containing protein</fullName>
    </recommendedName>
</protein>
<dbReference type="CDD" id="cd09130">
    <property type="entry name" value="PLDc_unchar2_2"/>
    <property type="match status" value="1"/>
</dbReference>
<dbReference type="Gene3D" id="3.30.870.10">
    <property type="entry name" value="Endonuclease Chain A"/>
    <property type="match status" value="2"/>
</dbReference>
<dbReference type="GeneID" id="35294755"/>
<dbReference type="OrthoDB" id="92272at2"/>
<feature type="compositionally biased region" description="Polar residues" evidence="1">
    <location>
        <begin position="1"/>
        <end position="10"/>
    </location>
</feature>
<dbReference type="SUPFAM" id="SSF56024">
    <property type="entry name" value="Phospholipase D/nuclease"/>
    <property type="match status" value="2"/>
</dbReference>
<organism evidence="3 4">
    <name type="scientific">Macrococcoides canis</name>
    <dbReference type="NCBI Taxonomy" id="1855823"/>
    <lineage>
        <taxon>Bacteria</taxon>
        <taxon>Bacillati</taxon>
        <taxon>Bacillota</taxon>
        <taxon>Bacilli</taxon>
        <taxon>Bacillales</taxon>
        <taxon>Staphylococcaceae</taxon>
        <taxon>Macrococcoides</taxon>
    </lineage>
</organism>
<dbReference type="RefSeq" id="WP_086041944.1">
    <property type="nucleotide sequence ID" value="NZ_CBCRZA010000001.1"/>
</dbReference>
<evidence type="ECO:0000313" key="4">
    <source>
        <dbReference type="Proteomes" id="UP000194154"/>
    </source>
</evidence>
<evidence type="ECO:0000259" key="2">
    <source>
        <dbReference type="Pfam" id="PF13091"/>
    </source>
</evidence>
<dbReference type="Proteomes" id="UP000194154">
    <property type="component" value="Chromosome"/>
</dbReference>
<dbReference type="Pfam" id="PF13091">
    <property type="entry name" value="PLDc_2"/>
    <property type="match status" value="1"/>
</dbReference>
<dbReference type="KEGG" id="mcak:MCCS_06170"/>
<dbReference type="CDD" id="cd09129">
    <property type="entry name" value="PLDc_unchar2_1"/>
    <property type="match status" value="1"/>
</dbReference>
<evidence type="ECO:0000313" key="3">
    <source>
        <dbReference type="EMBL" id="ARQ06268.1"/>
    </source>
</evidence>
<gene>
    <name evidence="3" type="ORF">MCCS_06170</name>
</gene>
<accession>A0A1W7A9L3</accession>
<feature type="compositionally biased region" description="Basic residues" evidence="1">
    <location>
        <begin position="20"/>
        <end position="32"/>
    </location>
</feature>
<dbReference type="STRING" id="1855823.MCCS_06170"/>
<sequence>MATQRKTVQNKSRSSSIKKPINKKRKVNKSRQKSKYKFKHFVIIGCIVYACSAIYGTIKPLPGGISKWYDASKTNDVELLIDKTYEKDGQMHYDHEIFNAQLETIQNADDFIILDMFLFNDTYDGETQFPELTTKLTHALIDKKKENPNIRIYMLTDPINSFYGSYTPAHYKMLRDNGIALYETNLVKLRDSNPVYSGLWRPTLRWFGNNENGVIRNIFSKEAPNVTVRGFARLLNMKANHRKTLVTEDAAMIASSNPHDPSGHHQNVAVKVTGQLQEDVIKSEVNALNMSGSKLSASDFKITNRAYNSDMDYTTTLVTEGKIKEALIEQINMTKTGDSLKMGMFYLSDRDVIKTLLDASKRGVDIQIILDVNKEAFGKEKPGIPNKPVAHELISKSDDNIKVRWAVSHGEQFHSKYTLIKFKDKKESTLILGSANLTRRNIGDYNMETDVIIGGRSNLPVFTRLNYEFDAMWNNKDAYVTDDYEVKKDPSFIKDVIYRVQEFTGLSSF</sequence>
<name>A0A1W7A9L3_9STAP</name>
<feature type="region of interest" description="Disordered" evidence="1">
    <location>
        <begin position="1"/>
        <end position="32"/>
    </location>
</feature>
<keyword evidence="4" id="KW-1185">Reference proteome</keyword>
<evidence type="ECO:0000256" key="1">
    <source>
        <dbReference type="SAM" id="MobiDB-lite"/>
    </source>
</evidence>